<keyword evidence="2" id="KW-1185">Reference proteome</keyword>
<dbReference type="EMBL" id="JAMZFT010000001">
    <property type="protein sequence ID" value="MCP1335488.1"/>
    <property type="molecule type" value="Genomic_DNA"/>
</dbReference>
<accession>A0A9J6PCG6</accession>
<dbReference type="AlphaFoldDB" id="A0A9J6PCG6"/>
<dbReference type="RefSeq" id="WP_269331432.1">
    <property type="nucleotide sequence ID" value="NZ_JAMZFT010000001.1"/>
</dbReference>
<protein>
    <submittedName>
        <fullName evidence="1">Uncharacterized protein</fullName>
    </submittedName>
</protein>
<proteinExistence type="predicted"/>
<evidence type="ECO:0000313" key="1">
    <source>
        <dbReference type="EMBL" id="MCP1335488.1"/>
    </source>
</evidence>
<organism evidence="1 2">
    <name type="scientific">Futiania mangrovi</name>
    <dbReference type="NCBI Taxonomy" id="2959716"/>
    <lineage>
        <taxon>Bacteria</taxon>
        <taxon>Pseudomonadati</taxon>
        <taxon>Pseudomonadota</taxon>
        <taxon>Alphaproteobacteria</taxon>
        <taxon>Futianiales</taxon>
        <taxon>Futianiaceae</taxon>
        <taxon>Futiania</taxon>
    </lineage>
</organism>
<sequence length="397" mass="41404">MGETGAPVWVVIPAGQQASGGWIDDTLKARAVERGMMAAAPLTGDFPRQRVEAVAGGDPEARVRDLFERRGWTDGLPIVAPTTVRVRRMIAGGHLSANEVLGAVEPLKGLATVEKVAANAVMAGCKPAYFPVVLAAVDALLDPEFNLNGVQTTDENVAPLLIVSGPVVERIGLNASFGALGPGWAANATIGRALRLVMLNLGGGRAGLVSFAGLGQAGRYTLCLAENAALSPWPAIHTEAGLPAEASAVTLTRAETVINVTGGLEEIATVMGTAASAFQIMWSGRPTVILAPATAAELAAKGMSKDDVRAWLHTHGRWPAESWERSWFKSALVAEGRWKDWVLEGAARGAIPPTKAPEDIVIVVAGGDVPIPQHAYCPSWGSPPARITREVRLPGGG</sequence>
<gene>
    <name evidence="1" type="ORF">NJQ99_03605</name>
</gene>
<evidence type="ECO:0000313" key="2">
    <source>
        <dbReference type="Proteomes" id="UP001055804"/>
    </source>
</evidence>
<name>A0A9J6PCG6_9PROT</name>
<comment type="caution">
    <text evidence="1">The sequence shown here is derived from an EMBL/GenBank/DDBJ whole genome shotgun (WGS) entry which is preliminary data.</text>
</comment>
<reference evidence="1" key="1">
    <citation type="submission" date="2022-06" db="EMBL/GenBank/DDBJ databases">
        <title>Isolation and Genomics of Futiania mangrovii gen. nov., sp. nov., a Rare and Metabolically-versatile member in the Class Alphaproteobacteria.</title>
        <authorList>
            <person name="Liu L."/>
            <person name="Huang W.-C."/>
            <person name="Pan J."/>
            <person name="Li J."/>
            <person name="Huang Y."/>
            <person name="Du H."/>
            <person name="Liu Y."/>
            <person name="Li M."/>
        </authorList>
    </citation>
    <scope>NUCLEOTIDE SEQUENCE</scope>
    <source>
        <strain evidence="1">FT118</strain>
    </source>
</reference>
<dbReference type="Proteomes" id="UP001055804">
    <property type="component" value="Unassembled WGS sequence"/>
</dbReference>